<name>A0A3N0GIW6_9ACTN</name>
<dbReference type="AlphaFoldDB" id="A0A3N0GIW6"/>
<feature type="transmembrane region" description="Helical" evidence="1">
    <location>
        <begin position="206"/>
        <end position="225"/>
    </location>
</feature>
<keyword evidence="1" id="KW-0812">Transmembrane</keyword>
<dbReference type="EMBL" id="RJSF01000044">
    <property type="protein sequence ID" value="RNM12415.1"/>
    <property type="molecule type" value="Genomic_DNA"/>
</dbReference>
<gene>
    <name evidence="2" type="ORF">EFL26_17345</name>
</gene>
<evidence type="ECO:0000313" key="3">
    <source>
        <dbReference type="Proteomes" id="UP000279994"/>
    </source>
</evidence>
<keyword evidence="3" id="KW-1185">Reference proteome</keyword>
<dbReference type="Proteomes" id="UP000279994">
    <property type="component" value="Unassembled WGS sequence"/>
</dbReference>
<keyword evidence="1" id="KW-1133">Transmembrane helix</keyword>
<evidence type="ECO:0000256" key="1">
    <source>
        <dbReference type="SAM" id="Phobius"/>
    </source>
</evidence>
<sequence length="272" mass="29923">MTPGHDAFVDASDSASATVEFPDVVASFEALGFVRLGRLGRPVPGEIWRAAALYPRSRRDEFCAHLSVPPVVLRSPDATALVTVSWWWGMPEVRLRTALHDGSVVETLRQWDHTPVPPRAHGRLYRRGDLRQEQLMLNAPEGGREVDLAQGDADQLWRSHRDRVDAVAARRATSLVSHRTMGEAVVLSNRLARHQRACVSAQKRRGLLVLGSIALVAAAALVGVFTLPFTGLLVLLVLEVAVIAVLLGFRRRIYAGSLSRRYRTAGRPALEP</sequence>
<feature type="transmembrane region" description="Helical" evidence="1">
    <location>
        <begin position="231"/>
        <end position="249"/>
    </location>
</feature>
<protein>
    <submittedName>
        <fullName evidence="2">Uncharacterized protein</fullName>
    </submittedName>
</protein>
<evidence type="ECO:0000313" key="2">
    <source>
        <dbReference type="EMBL" id="RNM12415.1"/>
    </source>
</evidence>
<dbReference type="OrthoDB" id="5198342at2"/>
<dbReference type="RefSeq" id="WP_123224177.1">
    <property type="nucleotide sequence ID" value="NZ_RJSF01000044.1"/>
</dbReference>
<organism evidence="2 3">
    <name type="scientific">Nocardioides pocheonensis</name>
    <dbReference type="NCBI Taxonomy" id="661485"/>
    <lineage>
        <taxon>Bacteria</taxon>
        <taxon>Bacillati</taxon>
        <taxon>Actinomycetota</taxon>
        <taxon>Actinomycetes</taxon>
        <taxon>Propionibacteriales</taxon>
        <taxon>Nocardioidaceae</taxon>
        <taxon>Nocardioides</taxon>
    </lineage>
</organism>
<keyword evidence="1" id="KW-0472">Membrane</keyword>
<reference evidence="2 3" key="1">
    <citation type="submission" date="2018-11" db="EMBL/GenBank/DDBJ databases">
        <authorList>
            <person name="Li F."/>
        </authorList>
    </citation>
    <scope>NUCLEOTIDE SEQUENCE [LARGE SCALE GENOMIC DNA]</scope>
    <source>
        <strain evidence="2 3">Gsoil 818</strain>
    </source>
</reference>
<accession>A0A3N0GIW6</accession>
<comment type="caution">
    <text evidence="2">The sequence shown here is derived from an EMBL/GenBank/DDBJ whole genome shotgun (WGS) entry which is preliminary data.</text>
</comment>
<proteinExistence type="predicted"/>